<proteinExistence type="predicted"/>
<organism evidence="1 2">
    <name type="scientific">Candidatus Aphodosoma intestinipullorum</name>
    <dbReference type="NCBI Taxonomy" id="2840674"/>
    <lineage>
        <taxon>Bacteria</taxon>
        <taxon>Pseudomonadati</taxon>
        <taxon>Bacteroidota</taxon>
        <taxon>Bacteroidia</taxon>
        <taxon>Bacteroidales</taxon>
        <taxon>Candidatus Aphodosoma</taxon>
    </lineage>
</organism>
<evidence type="ECO:0000313" key="2">
    <source>
        <dbReference type="Proteomes" id="UP000712007"/>
    </source>
</evidence>
<accession>A0A940DMR1</accession>
<reference evidence="1" key="2">
    <citation type="journal article" date="2021" name="PeerJ">
        <title>Extensive microbial diversity within the chicken gut microbiome revealed by metagenomics and culture.</title>
        <authorList>
            <person name="Gilroy R."/>
            <person name="Ravi A."/>
            <person name="Getino M."/>
            <person name="Pursley I."/>
            <person name="Horton D.L."/>
            <person name="Alikhan N.F."/>
            <person name="Baker D."/>
            <person name="Gharbi K."/>
            <person name="Hall N."/>
            <person name="Watson M."/>
            <person name="Adriaenssens E.M."/>
            <person name="Foster-Nyarko E."/>
            <person name="Jarju S."/>
            <person name="Secka A."/>
            <person name="Antonio M."/>
            <person name="Oren A."/>
            <person name="Chaudhuri R.R."/>
            <person name="La Ragione R."/>
            <person name="Hildebrand F."/>
            <person name="Pallen M.J."/>
        </authorList>
    </citation>
    <scope>NUCLEOTIDE SEQUENCE</scope>
    <source>
        <strain evidence="1">3924</strain>
    </source>
</reference>
<reference evidence="1" key="1">
    <citation type="submission" date="2020-10" db="EMBL/GenBank/DDBJ databases">
        <authorList>
            <person name="Gilroy R."/>
        </authorList>
    </citation>
    <scope>NUCLEOTIDE SEQUENCE</scope>
    <source>
        <strain evidence="1">3924</strain>
    </source>
</reference>
<dbReference type="AlphaFoldDB" id="A0A940DMR1"/>
<sequence length="97" mass="10563">MKPNEKFRIVEESRFLENGEMSQISGGSCADGTSLVMECGPTGKGYWMCSPEPTYSSTGCTNNYVLNCGDLGPDDFWVCGAGSEYYFEILPPPIKGL</sequence>
<dbReference type="Proteomes" id="UP000712007">
    <property type="component" value="Unassembled WGS sequence"/>
</dbReference>
<name>A0A940DMR1_9BACT</name>
<protein>
    <submittedName>
        <fullName evidence="1">Uncharacterized protein</fullName>
    </submittedName>
</protein>
<gene>
    <name evidence="1" type="ORF">IAC51_05600</name>
</gene>
<comment type="caution">
    <text evidence="1">The sequence shown here is derived from an EMBL/GenBank/DDBJ whole genome shotgun (WGS) entry which is preliminary data.</text>
</comment>
<evidence type="ECO:0000313" key="1">
    <source>
        <dbReference type="EMBL" id="MBO8440109.1"/>
    </source>
</evidence>
<dbReference type="EMBL" id="JADIMV010000097">
    <property type="protein sequence ID" value="MBO8440109.1"/>
    <property type="molecule type" value="Genomic_DNA"/>
</dbReference>